<dbReference type="PANTHER" id="PTHR22799:SF6">
    <property type="entry name" value="C-TYPE LECTIN DOMAIN FAMILY 4 MEMBER M-LIKE"/>
    <property type="match status" value="1"/>
</dbReference>
<name>A0A6P4ZQH0_BRABE</name>
<dbReference type="SUPFAM" id="SSF56436">
    <property type="entry name" value="C-type lectin-like"/>
    <property type="match status" value="1"/>
</dbReference>
<dbReference type="CDD" id="cd00037">
    <property type="entry name" value="CLECT"/>
    <property type="match status" value="1"/>
</dbReference>
<dbReference type="KEGG" id="bbel:109484568"/>
<dbReference type="InterPro" id="IPR016186">
    <property type="entry name" value="C-type_lectin-like/link_sf"/>
</dbReference>
<dbReference type="SMART" id="SM00034">
    <property type="entry name" value="CLECT"/>
    <property type="match status" value="1"/>
</dbReference>
<organism evidence="6 7">
    <name type="scientific">Branchiostoma belcheri</name>
    <name type="common">Amphioxus</name>
    <dbReference type="NCBI Taxonomy" id="7741"/>
    <lineage>
        <taxon>Eukaryota</taxon>
        <taxon>Metazoa</taxon>
        <taxon>Chordata</taxon>
        <taxon>Cephalochordata</taxon>
        <taxon>Leptocardii</taxon>
        <taxon>Amphioxiformes</taxon>
        <taxon>Branchiostomatidae</taxon>
        <taxon>Branchiostoma</taxon>
    </lineage>
</organism>
<keyword evidence="1" id="KW-0430">Lectin</keyword>
<dbReference type="InterPro" id="IPR051663">
    <property type="entry name" value="CLec_Tetranectin-domain"/>
</dbReference>
<dbReference type="GeneID" id="109484568"/>
<evidence type="ECO:0000256" key="1">
    <source>
        <dbReference type="ARBA" id="ARBA00022734"/>
    </source>
</evidence>
<evidence type="ECO:0000256" key="4">
    <source>
        <dbReference type="SAM" id="Phobius"/>
    </source>
</evidence>
<evidence type="ECO:0000313" key="6">
    <source>
        <dbReference type="Proteomes" id="UP000515135"/>
    </source>
</evidence>
<accession>A0A6P4ZQH0</accession>
<dbReference type="PANTHER" id="PTHR22799">
    <property type="entry name" value="TETRANECTIN-RELATED"/>
    <property type="match status" value="1"/>
</dbReference>
<dbReference type="AlphaFoldDB" id="A0A6P4ZQH0"/>
<keyword evidence="4" id="KW-0472">Membrane</keyword>
<dbReference type="PROSITE" id="PS50041">
    <property type="entry name" value="C_TYPE_LECTIN_2"/>
    <property type="match status" value="1"/>
</dbReference>
<dbReference type="FunFam" id="3.10.100.10:FF:000103">
    <property type="entry name" value="Uncharacterized protein"/>
    <property type="match status" value="1"/>
</dbReference>
<feature type="transmembrane region" description="Helical" evidence="4">
    <location>
        <begin position="97"/>
        <end position="118"/>
    </location>
</feature>
<evidence type="ECO:0000256" key="2">
    <source>
        <dbReference type="SAM" id="Coils"/>
    </source>
</evidence>
<proteinExistence type="predicted"/>
<evidence type="ECO:0000259" key="5">
    <source>
        <dbReference type="PROSITE" id="PS50041"/>
    </source>
</evidence>
<dbReference type="OrthoDB" id="441660at2759"/>
<keyword evidence="2" id="KW-0175">Coiled coil</keyword>
<feature type="domain" description="C-type lectin" evidence="5">
    <location>
        <begin position="204"/>
        <end position="325"/>
    </location>
</feature>
<feature type="coiled-coil region" evidence="2">
    <location>
        <begin position="131"/>
        <end position="165"/>
    </location>
</feature>
<feature type="compositionally biased region" description="Basic and acidic residues" evidence="3">
    <location>
        <begin position="44"/>
        <end position="63"/>
    </location>
</feature>
<dbReference type="GO" id="GO:0030246">
    <property type="term" value="F:carbohydrate binding"/>
    <property type="evidence" value="ECO:0007669"/>
    <property type="project" value="UniProtKB-KW"/>
</dbReference>
<dbReference type="InterPro" id="IPR001304">
    <property type="entry name" value="C-type_lectin-like"/>
</dbReference>
<keyword evidence="4" id="KW-1133">Transmembrane helix</keyword>
<keyword evidence="4" id="KW-0812">Transmembrane</keyword>
<keyword evidence="6" id="KW-1185">Reference proteome</keyword>
<reference evidence="7" key="1">
    <citation type="submission" date="2025-08" db="UniProtKB">
        <authorList>
            <consortium name="RefSeq"/>
        </authorList>
    </citation>
    <scope>IDENTIFICATION</scope>
    <source>
        <tissue evidence="7">Gonad</tissue>
    </source>
</reference>
<gene>
    <name evidence="7" type="primary">LOC109484568</name>
</gene>
<dbReference type="Gene3D" id="1.20.1480.30">
    <property type="entry name" value="Designed four-helix bundle protein"/>
    <property type="match status" value="1"/>
</dbReference>
<sequence length="331" mass="36629">MYEQAEPVRLPVSGPGSRQTSGPPPQPRPVRQSGSRGCVRHGKGASDKQREDQDTSSHTYEDAEAVKGYATSADRAYPGGASGRRGVCSFLRARRSCLAAGIAVLLSLCAVGLAPLTFSTKQEISQLSTTVKRVQDEIRQRAATVDALKRDLDALKRDQDALKCYQDALKRDLDNERNRAATIEPRLHAIGKTLPSCPEGYTMWRGICYKAFDTRKPFSEAAAACREDGGTLAMPRDADTNTFLVSLYKAVPNNERFWIGLHDQREEGRFEWIDGSALGSYNAWGSGQPDNAFGKQHCVLYSNYKWLKDKWADALCYKLYYFICQAAPGCP</sequence>
<dbReference type="Proteomes" id="UP000515135">
    <property type="component" value="Unplaced"/>
</dbReference>
<evidence type="ECO:0000256" key="3">
    <source>
        <dbReference type="SAM" id="MobiDB-lite"/>
    </source>
</evidence>
<dbReference type="InterPro" id="IPR016187">
    <property type="entry name" value="CTDL_fold"/>
</dbReference>
<dbReference type="Gene3D" id="3.10.100.10">
    <property type="entry name" value="Mannose-Binding Protein A, subunit A"/>
    <property type="match status" value="1"/>
</dbReference>
<feature type="region of interest" description="Disordered" evidence="3">
    <location>
        <begin position="1"/>
        <end position="63"/>
    </location>
</feature>
<dbReference type="RefSeq" id="XP_019643450.1">
    <property type="nucleotide sequence ID" value="XM_019787891.1"/>
</dbReference>
<dbReference type="Pfam" id="PF00059">
    <property type="entry name" value="Lectin_C"/>
    <property type="match status" value="1"/>
</dbReference>
<evidence type="ECO:0000313" key="7">
    <source>
        <dbReference type="RefSeq" id="XP_019643450.1"/>
    </source>
</evidence>
<protein>
    <submittedName>
        <fullName evidence="7">C-type lectin domain family 4 member M-like</fullName>
    </submittedName>
</protein>